<sequence length="131" mass="15014">MPRKATLVAEVEEPIINKVLTSEDIKEKFSDSDYIKLAKQCNLVEFKDCKQHWAIWLKDQSGEFHILINDKSYKQCTYLGCYEGAKFGVVLEKSVFDTIKSYFLESKNEKGNSINKFSTSSNTNLSSLQKV</sequence>
<evidence type="ECO:0000313" key="2">
    <source>
        <dbReference type="Proteomes" id="UP000092093"/>
    </source>
</evidence>
<evidence type="ECO:0000313" key="1">
    <source>
        <dbReference type="EMBL" id="OBQ42391.1"/>
    </source>
</evidence>
<name>A0A1B7WZ49_APHFL</name>
<proteinExistence type="predicted"/>
<protein>
    <submittedName>
        <fullName evidence="1">Uncharacterized protein</fullName>
    </submittedName>
</protein>
<dbReference type="Proteomes" id="UP000092093">
    <property type="component" value="Unassembled WGS sequence"/>
</dbReference>
<dbReference type="EMBL" id="LJOW01000107">
    <property type="protein sequence ID" value="OBQ42391.1"/>
    <property type="molecule type" value="Genomic_DNA"/>
</dbReference>
<gene>
    <name evidence="1" type="ORF">AN484_18030</name>
</gene>
<reference evidence="1 2" key="1">
    <citation type="submission" date="2015-09" db="EMBL/GenBank/DDBJ databases">
        <title>Aphanizomenon flos-aquae WA102.</title>
        <authorList>
            <person name="Driscoll C."/>
        </authorList>
    </citation>
    <scope>NUCLEOTIDE SEQUENCE [LARGE SCALE GENOMIC DNA]</scope>
    <source>
        <strain evidence="1">WA102</strain>
    </source>
</reference>
<dbReference type="AlphaFoldDB" id="A0A1B7WZ49"/>
<comment type="caution">
    <text evidence="1">The sequence shown here is derived from an EMBL/GenBank/DDBJ whole genome shotgun (WGS) entry which is preliminary data.</text>
</comment>
<accession>A0A1B7WZ49</accession>
<organism evidence="1 2">
    <name type="scientific">Aphanizomenon flos-aquae WA102</name>
    <dbReference type="NCBI Taxonomy" id="1710896"/>
    <lineage>
        <taxon>Bacteria</taxon>
        <taxon>Bacillati</taxon>
        <taxon>Cyanobacteriota</taxon>
        <taxon>Cyanophyceae</taxon>
        <taxon>Nostocales</taxon>
        <taxon>Aphanizomenonaceae</taxon>
        <taxon>Aphanizomenon</taxon>
    </lineage>
</organism>